<dbReference type="AlphaFoldDB" id="A0A8X6KQF7"/>
<evidence type="ECO:0000313" key="2">
    <source>
        <dbReference type="EMBL" id="GFQ80371.1"/>
    </source>
</evidence>
<keyword evidence="3" id="KW-1185">Reference proteome</keyword>
<evidence type="ECO:0000313" key="3">
    <source>
        <dbReference type="Proteomes" id="UP000887116"/>
    </source>
</evidence>
<gene>
    <name evidence="2" type="ORF">TNCT_587481</name>
</gene>
<reference evidence="2" key="1">
    <citation type="submission" date="2020-07" db="EMBL/GenBank/DDBJ databases">
        <title>Multicomponent nature underlies the extraordinary mechanical properties of spider dragline silk.</title>
        <authorList>
            <person name="Kono N."/>
            <person name="Nakamura H."/>
            <person name="Mori M."/>
            <person name="Yoshida Y."/>
            <person name="Ohtoshi R."/>
            <person name="Malay A.D."/>
            <person name="Moran D.A.P."/>
            <person name="Tomita M."/>
            <person name="Numata K."/>
            <person name="Arakawa K."/>
        </authorList>
    </citation>
    <scope>NUCLEOTIDE SEQUENCE</scope>
</reference>
<name>A0A8X6KQF7_TRICU</name>
<proteinExistence type="predicted"/>
<feature type="compositionally biased region" description="Low complexity" evidence="1">
    <location>
        <begin position="61"/>
        <end position="75"/>
    </location>
</feature>
<accession>A0A8X6KQF7</accession>
<dbReference type="Proteomes" id="UP000887116">
    <property type="component" value="Unassembled WGS sequence"/>
</dbReference>
<dbReference type="OrthoDB" id="6456659at2759"/>
<organism evidence="2 3">
    <name type="scientific">Trichonephila clavata</name>
    <name type="common">Joro spider</name>
    <name type="synonym">Nephila clavata</name>
    <dbReference type="NCBI Taxonomy" id="2740835"/>
    <lineage>
        <taxon>Eukaryota</taxon>
        <taxon>Metazoa</taxon>
        <taxon>Ecdysozoa</taxon>
        <taxon>Arthropoda</taxon>
        <taxon>Chelicerata</taxon>
        <taxon>Arachnida</taxon>
        <taxon>Araneae</taxon>
        <taxon>Araneomorphae</taxon>
        <taxon>Entelegynae</taxon>
        <taxon>Araneoidea</taxon>
        <taxon>Nephilidae</taxon>
        <taxon>Trichonephila</taxon>
    </lineage>
</organism>
<dbReference type="EMBL" id="BMAO01002388">
    <property type="protein sequence ID" value="GFQ80371.1"/>
    <property type="molecule type" value="Genomic_DNA"/>
</dbReference>
<feature type="region of interest" description="Disordered" evidence="1">
    <location>
        <begin position="48"/>
        <end position="75"/>
    </location>
</feature>
<sequence length="75" mass="8800">MSSTDESDVVSVSLKASLFFVLGEWYHDRYPFHTRLNRRSTANCVLDPENRDRPFHHPNHHTSSSHSSNFFPFLH</sequence>
<comment type="caution">
    <text evidence="2">The sequence shown here is derived from an EMBL/GenBank/DDBJ whole genome shotgun (WGS) entry which is preliminary data.</text>
</comment>
<evidence type="ECO:0000256" key="1">
    <source>
        <dbReference type="SAM" id="MobiDB-lite"/>
    </source>
</evidence>
<protein>
    <submittedName>
        <fullName evidence="2">Uncharacterized protein</fullName>
    </submittedName>
</protein>